<accession>A0AAV9HCH4</accession>
<reference evidence="2" key="2">
    <citation type="submission" date="2023-06" db="EMBL/GenBank/DDBJ databases">
        <authorList>
            <consortium name="Lawrence Berkeley National Laboratory"/>
            <person name="Mondo S.J."/>
            <person name="Hensen N."/>
            <person name="Bonometti L."/>
            <person name="Westerberg I."/>
            <person name="Brannstrom I.O."/>
            <person name="Guillou S."/>
            <person name="Cros-Aarteil S."/>
            <person name="Calhoun S."/>
            <person name="Haridas S."/>
            <person name="Kuo A."/>
            <person name="Pangilinan J."/>
            <person name="Riley R."/>
            <person name="Labutti K."/>
            <person name="Andreopoulos B."/>
            <person name="Lipzen A."/>
            <person name="Chen C."/>
            <person name="Yanf M."/>
            <person name="Daum C."/>
            <person name="Ng V."/>
            <person name="Clum A."/>
            <person name="Steindorff A."/>
            <person name="Ohm R."/>
            <person name="Martin F."/>
            <person name="Silar P."/>
            <person name="Natvig D."/>
            <person name="Lalanne C."/>
            <person name="Gautier V."/>
            <person name="Ament-Velasquez S.L."/>
            <person name="Kruys A."/>
            <person name="Hutchinson M.I."/>
            <person name="Powell A.J."/>
            <person name="Barry K."/>
            <person name="Miller A.N."/>
            <person name="Grigoriev I.V."/>
            <person name="Debuchy R."/>
            <person name="Gladieux P."/>
            <person name="Thoren M.H."/>
            <person name="Johannesson H."/>
        </authorList>
    </citation>
    <scope>NUCLEOTIDE SEQUENCE</scope>
    <source>
        <strain evidence="2">PSN324</strain>
    </source>
</reference>
<proteinExistence type="predicted"/>
<organism evidence="2 3">
    <name type="scientific">Cladorrhinum samala</name>
    <dbReference type="NCBI Taxonomy" id="585594"/>
    <lineage>
        <taxon>Eukaryota</taxon>
        <taxon>Fungi</taxon>
        <taxon>Dikarya</taxon>
        <taxon>Ascomycota</taxon>
        <taxon>Pezizomycotina</taxon>
        <taxon>Sordariomycetes</taxon>
        <taxon>Sordariomycetidae</taxon>
        <taxon>Sordariales</taxon>
        <taxon>Podosporaceae</taxon>
        <taxon>Cladorrhinum</taxon>
    </lineage>
</organism>
<evidence type="ECO:0000256" key="1">
    <source>
        <dbReference type="SAM" id="MobiDB-lite"/>
    </source>
</evidence>
<protein>
    <submittedName>
        <fullName evidence="2">Uncharacterized protein</fullName>
    </submittedName>
</protein>
<dbReference type="Proteomes" id="UP001321749">
    <property type="component" value="Unassembled WGS sequence"/>
</dbReference>
<feature type="region of interest" description="Disordered" evidence="1">
    <location>
        <begin position="245"/>
        <end position="275"/>
    </location>
</feature>
<evidence type="ECO:0000313" key="3">
    <source>
        <dbReference type="Proteomes" id="UP001321749"/>
    </source>
</evidence>
<comment type="caution">
    <text evidence="2">The sequence shown here is derived from an EMBL/GenBank/DDBJ whole genome shotgun (WGS) entry which is preliminary data.</text>
</comment>
<dbReference type="AlphaFoldDB" id="A0AAV9HCH4"/>
<gene>
    <name evidence="2" type="ORF">QBC42DRAFT_314886</name>
</gene>
<dbReference type="EMBL" id="MU865072">
    <property type="protein sequence ID" value="KAK4458365.1"/>
    <property type="molecule type" value="Genomic_DNA"/>
</dbReference>
<keyword evidence="3" id="KW-1185">Reference proteome</keyword>
<sequence length="275" mass="29606">MGMDAPPPSYSHHSSVSPLGGSNQANLVMTLRPHEGSLFFVSRKTSPVFFTTSHVATGFLLGARGVGSRTTDHRATNPTGQPILVDQHREGSGDAMLSALLAFAPRAITGNSTRKLWVNLTLIWLDHGASSKTWQPACNFLRSWRPECQPCIFLAAQYIELVYWTCTVPKPTGVERAGPPHGVRPAKQICRDAYSSSEVKVQRTTLSFEDPRKSITTAQGSIPLFGILPTFGFCSLHLPTAGLEPGGGRQNQSEIPLPGSPFGSLPTLSSATTRP</sequence>
<feature type="compositionally biased region" description="Polar residues" evidence="1">
    <location>
        <begin position="266"/>
        <end position="275"/>
    </location>
</feature>
<reference evidence="2" key="1">
    <citation type="journal article" date="2023" name="Mol. Phylogenet. Evol.">
        <title>Genome-scale phylogeny and comparative genomics of the fungal order Sordariales.</title>
        <authorList>
            <person name="Hensen N."/>
            <person name="Bonometti L."/>
            <person name="Westerberg I."/>
            <person name="Brannstrom I.O."/>
            <person name="Guillou S."/>
            <person name="Cros-Aarteil S."/>
            <person name="Calhoun S."/>
            <person name="Haridas S."/>
            <person name="Kuo A."/>
            <person name="Mondo S."/>
            <person name="Pangilinan J."/>
            <person name="Riley R."/>
            <person name="LaButti K."/>
            <person name="Andreopoulos B."/>
            <person name="Lipzen A."/>
            <person name="Chen C."/>
            <person name="Yan M."/>
            <person name="Daum C."/>
            <person name="Ng V."/>
            <person name="Clum A."/>
            <person name="Steindorff A."/>
            <person name="Ohm R.A."/>
            <person name="Martin F."/>
            <person name="Silar P."/>
            <person name="Natvig D.O."/>
            <person name="Lalanne C."/>
            <person name="Gautier V."/>
            <person name="Ament-Velasquez S.L."/>
            <person name="Kruys A."/>
            <person name="Hutchinson M.I."/>
            <person name="Powell A.J."/>
            <person name="Barry K."/>
            <person name="Miller A.N."/>
            <person name="Grigoriev I.V."/>
            <person name="Debuchy R."/>
            <person name="Gladieux P."/>
            <person name="Hiltunen Thoren M."/>
            <person name="Johannesson H."/>
        </authorList>
    </citation>
    <scope>NUCLEOTIDE SEQUENCE</scope>
    <source>
        <strain evidence="2">PSN324</strain>
    </source>
</reference>
<name>A0AAV9HCH4_9PEZI</name>
<evidence type="ECO:0000313" key="2">
    <source>
        <dbReference type="EMBL" id="KAK4458365.1"/>
    </source>
</evidence>